<feature type="coiled-coil region" evidence="1">
    <location>
        <begin position="233"/>
        <end position="267"/>
    </location>
</feature>
<keyword evidence="1" id="KW-0175">Coiled coil</keyword>
<keyword evidence="4" id="KW-1185">Reference proteome</keyword>
<sequence length="463" mass="51898">MAVTATMNRNLSQALRDSQTTIESLNRSQQATYKTMCKKKKQKEAYQKYQLSLREGLLVSTPGTSLLGHQIKRKVIHGQQLTPIEQSDSHNHNVKATSSEDKDGSETKSHQPSSPSDNKVAESKHSDSLRKSNNDSSTDIVTTNVIGGDRLSADVTSSELEHSMSGVLINSLSAKKAFFTASLRPALPSIHESSGSHMVKHEDTSNHINLHAASLKADSSMSQLRHTADSSDAATSAQRAVSLRAKIAELERQHIEEFLRKQNLETKLKPYQMKLGEEPENCETTTVEKTTPNTTCQTENKVPRSIAAERRRLAKLRSFHRKAVLNSEDNFQYVKMSDGSFLQGPKAYKRKRFLPPSNRAQQERTKILKSEAAKAVVHEEKIGQFFTNLNLPISKPADSTKKVLKKLESKAKIELADVKPILREKSVVPLDKIAETITYIRRYVRPVDRPRHVPLNTSWSQHH</sequence>
<evidence type="ECO:0000256" key="2">
    <source>
        <dbReference type="SAM" id="MobiDB-lite"/>
    </source>
</evidence>
<dbReference type="EMBL" id="VXIV02002667">
    <property type="protein sequence ID" value="KAF6023756.1"/>
    <property type="molecule type" value="Genomic_DNA"/>
</dbReference>
<comment type="caution">
    <text evidence="3">The sequence shown here is derived from an EMBL/GenBank/DDBJ whole genome shotgun (WGS) entry which is preliminary data.</text>
</comment>
<dbReference type="Proteomes" id="UP000593567">
    <property type="component" value="Unassembled WGS sequence"/>
</dbReference>
<feature type="compositionally biased region" description="Basic and acidic residues" evidence="2">
    <location>
        <begin position="98"/>
        <end position="109"/>
    </location>
</feature>
<evidence type="ECO:0000313" key="4">
    <source>
        <dbReference type="Proteomes" id="UP000593567"/>
    </source>
</evidence>
<evidence type="ECO:0000256" key="1">
    <source>
        <dbReference type="SAM" id="Coils"/>
    </source>
</evidence>
<name>A0A7J7JDP1_BUGNE</name>
<feature type="region of interest" description="Disordered" evidence="2">
    <location>
        <begin position="83"/>
        <end position="141"/>
    </location>
</feature>
<organism evidence="3 4">
    <name type="scientific">Bugula neritina</name>
    <name type="common">Brown bryozoan</name>
    <name type="synonym">Sertularia neritina</name>
    <dbReference type="NCBI Taxonomy" id="10212"/>
    <lineage>
        <taxon>Eukaryota</taxon>
        <taxon>Metazoa</taxon>
        <taxon>Spiralia</taxon>
        <taxon>Lophotrochozoa</taxon>
        <taxon>Bryozoa</taxon>
        <taxon>Gymnolaemata</taxon>
        <taxon>Cheilostomatida</taxon>
        <taxon>Flustrina</taxon>
        <taxon>Buguloidea</taxon>
        <taxon>Bugulidae</taxon>
        <taxon>Bugula</taxon>
    </lineage>
</organism>
<reference evidence="3" key="1">
    <citation type="submission" date="2020-06" db="EMBL/GenBank/DDBJ databases">
        <title>Draft genome of Bugula neritina, a colonial animal packing powerful symbionts and potential medicines.</title>
        <authorList>
            <person name="Rayko M."/>
        </authorList>
    </citation>
    <scope>NUCLEOTIDE SEQUENCE [LARGE SCALE GENOMIC DNA]</scope>
    <source>
        <strain evidence="3">Kwan_BN1</strain>
    </source>
</reference>
<proteinExistence type="predicted"/>
<protein>
    <submittedName>
        <fullName evidence="3">Uncharacterized protein</fullName>
    </submittedName>
</protein>
<gene>
    <name evidence="3" type="ORF">EB796_017930</name>
</gene>
<evidence type="ECO:0000313" key="3">
    <source>
        <dbReference type="EMBL" id="KAF6023756.1"/>
    </source>
</evidence>
<accession>A0A7J7JDP1</accession>
<dbReference type="AlphaFoldDB" id="A0A7J7JDP1"/>
<feature type="compositionally biased region" description="Basic and acidic residues" evidence="2">
    <location>
        <begin position="119"/>
        <end position="133"/>
    </location>
</feature>